<accession>A0A1X6NTC8</accession>
<dbReference type="Proteomes" id="UP000218209">
    <property type="component" value="Unassembled WGS sequence"/>
</dbReference>
<dbReference type="EMBL" id="KV919101">
    <property type="protein sequence ID" value="OSX71889.1"/>
    <property type="molecule type" value="Genomic_DNA"/>
</dbReference>
<keyword evidence="3" id="KW-1185">Reference proteome</keyword>
<dbReference type="AlphaFoldDB" id="A0A1X6NTC8"/>
<reference evidence="2 3" key="1">
    <citation type="submission" date="2017-03" db="EMBL/GenBank/DDBJ databases">
        <title>WGS assembly of Porphyra umbilicalis.</title>
        <authorList>
            <person name="Brawley S.H."/>
            <person name="Blouin N.A."/>
            <person name="Ficko-Blean E."/>
            <person name="Wheeler G.L."/>
            <person name="Lohr M."/>
            <person name="Goodson H.V."/>
            <person name="Jenkins J.W."/>
            <person name="Blaby-Haas C.E."/>
            <person name="Helliwell K.E."/>
            <person name="Chan C."/>
            <person name="Marriage T."/>
            <person name="Bhattacharya D."/>
            <person name="Klein A.S."/>
            <person name="Badis Y."/>
            <person name="Brodie J."/>
            <person name="Cao Y."/>
            <person name="Collen J."/>
            <person name="Dittami S.M."/>
            <person name="Gachon C.M."/>
            <person name="Green B.R."/>
            <person name="Karpowicz S."/>
            <person name="Kim J.W."/>
            <person name="Kudahl U."/>
            <person name="Lin S."/>
            <person name="Michel G."/>
            <person name="Mittag M."/>
            <person name="Olson B.J."/>
            <person name="Pangilinan J."/>
            <person name="Peng Y."/>
            <person name="Qiu H."/>
            <person name="Shu S."/>
            <person name="Singer J.T."/>
            <person name="Smith A.G."/>
            <person name="Sprecher B.N."/>
            <person name="Wagner V."/>
            <person name="Wang W."/>
            <person name="Wang Z.-Y."/>
            <person name="Yan J."/>
            <person name="Yarish C."/>
            <person name="Zoeuner-Riek S."/>
            <person name="Zhuang Y."/>
            <person name="Zou Y."/>
            <person name="Lindquist E.A."/>
            <person name="Grimwood J."/>
            <person name="Barry K."/>
            <person name="Rokhsar D.S."/>
            <person name="Schmutz J."/>
            <person name="Stiller J.W."/>
            <person name="Grossman A.R."/>
            <person name="Prochnik S.E."/>
        </authorList>
    </citation>
    <scope>NUCLEOTIDE SEQUENCE [LARGE SCALE GENOMIC DNA]</scope>
    <source>
        <strain evidence="2">4086291</strain>
    </source>
</reference>
<name>A0A1X6NTC8_PORUM</name>
<feature type="region of interest" description="Disordered" evidence="1">
    <location>
        <begin position="325"/>
        <end position="394"/>
    </location>
</feature>
<evidence type="ECO:0000313" key="2">
    <source>
        <dbReference type="EMBL" id="OSX71889.1"/>
    </source>
</evidence>
<protein>
    <submittedName>
        <fullName evidence="2">Uncharacterized protein</fullName>
    </submittedName>
</protein>
<proteinExistence type="predicted"/>
<dbReference type="Pfam" id="PF09826">
    <property type="entry name" value="Beta_propel"/>
    <property type="match status" value="1"/>
</dbReference>
<feature type="compositionally biased region" description="Acidic residues" evidence="1">
    <location>
        <begin position="334"/>
        <end position="357"/>
    </location>
</feature>
<sequence length="394" mass="39623">MVTTTVLSLPVGEAGAVGDFSAGAAVPGGVAVVSGPGNVYASTNSVYVSTTALDRRAGDLTTGVHAFSTTGPSAVYVASTALAGRLLNQWAFYERAGVLFVATTSSPWSQTPSSSTLTSLEVRGHALATVGTVPRIAVAEAITAVRYVGALAFVVPLRKGDPLHAIDLRVPSRMATLGTLKVPGFRSRSSHPLAPGLLLRLGASVGAADEWQQFARASLFRVPSAAGDGEVLEGVACPAGAAAARAPPPPRPTPAAPAADAAALHRSLGAFVAAARRTSAEGAGGGTAAALCDLAAALAAEATGRRGCGGGARVRLRQLLEAVDAAETRKAPDGADEEEGEEEEEDTDEEEGADGADGDGGSVGGSPAHDALREKFACIVRHPSLNDHPTATRG</sequence>
<feature type="region of interest" description="Disordered" evidence="1">
    <location>
        <begin position="241"/>
        <end position="261"/>
    </location>
</feature>
<evidence type="ECO:0000313" key="3">
    <source>
        <dbReference type="Proteomes" id="UP000218209"/>
    </source>
</evidence>
<gene>
    <name evidence="2" type="ORF">BU14_0492s0009</name>
</gene>
<evidence type="ECO:0000256" key="1">
    <source>
        <dbReference type="SAM" id="MobiDB-lite"/>
    </source>
</evidence>
<organism evidence="2 3">
    <name type="scientific">Porphyra umbilicalis</name>
    <name type="common">Purple laver</name>
    <name type="synonym">Red alga</name>
    <dbReference type="NCBI Taxonomy" id="2786"/>
    <lineage>
        <taxon>Eukaryota</taxon>
        <taxon>Rhodophyta</taxon>
        <taxon>Bangiophyceae</taxon>
        <taxon>Bangiales</taxon>
        <taxon>Bangiaceae</taxon>
        <taxon>Porphyra</taxon>
    </lineage>
</organism>
<dbReference type="InterPro" id="IPR019198">
    <property type="entry name" value="Beta_propeller_containing"/>
</dbReference>
<feature type="compositionally biased region" description="Pro residues" evidence="1">
    <location>
        <begin position="246"/>
        <end position="255"/>
    </location>
</feature>